<dbReference type="EMBL" id="JAFJMO010000006">
    <property type="protein sequence ID" value="KAJ8275396.1"/>
    <property type="molecule type" value="Genomic_DNA"/>
</dbReference>
<name>A0A9Q1DMU8_CONCO</name>
<accession>A0A9Q1DMU8</accession>
<dbReference type="Gene3D" id="3.30.710.10">
    <property type="entry name" value="Potassium Channel Kv1.1, Chain A"/>
    <property type="match status" value="1"/>
</dbReference>
<protein>
    <recommendedName>
        <fullName evidence="1">BTB domain-containing protein</fullName>
    </recommendedName>
</protein>
<reference evidence="2" key="1">
    <citation type="journal article" date="2023" name="Science">
        <title>Genome structures resolve the early diversification of teleost fishes.</title>
        <authorList>
            <person name="Parey E."/>
            <person name="Louis A."/>
            <person name="Montfort J."/>
            <person name="Bouchez O."/>
            <person name="Roques C."/>
            <person name="Iampietro C."/>
            <person name="Lluch J."/>
            <person name="Castinel A."/>
            <person name="Donnadieu C."/>
            <person name="Desvignes T."/>
            <person name="Floi Bucao C."/>
            <person name="Jouanno E."/>
            <person name="Wen M."/>
            <person name="Mejri S."/>
            <person name="Dirks R."/>
            <person name="Jansen H."/>
            <person name="Henkel C."/>
            <person name="Chen W.J."/>
            <person name="Zahm M."/>
            <person name="Cabau C."/>
            <person name="Klopp C."/>
            <person name="Thompson A.W."/>
            <person name="Robinson-Rechavi M."/>
            <person name="Braasch I."/>
            <person name="Lecointre G."/>
            <person name="Bobe J."/>
            <person name="Postlethwait J.H."/>
            <person name="Berthelot C."/>
            <person name="Roest Crollius H."/>
            <person name="Guiguen Y."/>
        </authorList>
    </citation>
    <scope>NUCLEOTIDE SEQUENCE</scope>
    <source>
        <strain evidence="2">Concon-B</strain>
    </source>
</reference>
<keyword evidence="3" id="KW-1185">Reference proteome</keyword>
<dbReference type="AlphaFoldDB" id="A0A9Q1DMU8"/>
<feature type="domain" description="BTB" evidence="1">
    <location>
        <begin position="186"/>
        <end position="215"/>
    </location>
</feature>
<evidence type="ECO:0000313" key="3">
    <source>
        <dbReference type="Proteomes" id="UP001152803"/>
    </source>
</evidence>
<sequence length="236" mass="24997">MSLCGGTAAAQAGTQTCNPVVCQRRSSDLGLLGSSLGPPVVAVSQAGLLPHSYGLAPPPVYTPGVTVQSPAVGVTPAGPPHPPHPLMPAHFQLAPPPRAILPTHPSLAPPLTLPAFGNGHMTHPTMLSNGQVAPLALPIPPANRESPNGLQMLRTIGMGKYEFTDPGHPKEMLAELDRQRRNREFTDLTITVEGREFEVHQNVVASGSVYIKDLVKRAVEKRFLSQASSHSYCALK</sequence>
<gene>
    <name evidence="2" type="ORF">COCON_G00100210</name>
</gene>
<proteinExistence type="predicted"/>
<dbReference type="InterPro" id="IPR000210">
    <property type="entry name" value="BTB/POZ_dom"/>
</dbReference>
<dbReference type="Pfam" id="PF00651">
    <property type="entry name" value="BTB"/>
    <property type="match status" value="1"/>
</dbReference>
<comment type="caution">
    <text evidence="2">The sequence shown here is derived from an EMBL/GenBank/DDBJ whole genome shotgun (WGS) entry which is preliminary data.</text>
</comment>
<organism evidence="2 3">
    <name type="scientific">Conger conger</name>
    <name type="common">Conger eel</name>
    <name type="synonym">Muraena conger</name>
    <dbReference type="NCBI Taxonomy" id="82655"/>
    <lineage>
        <taxon>Eukaryota</taxon>
        <taxon>Metazoa</taxon>
        <taxon>Chordata</taxon>
        <taxon>Craniata</taxon>
        <taxon>Vertebrata</taxon>
        <taxon>Euteleostomi</taxon>
        <taxon>Actinopterygii</taxon>
        <taxon>Neopterygii</taxon>
        <taxon>Teleostei</taxon>
        <taxon>Anguilliformes</taxon>
        <taxon>Congridae</taxon>
        <taxon>Conger</taxon>
    </lineage>
</organism>
<dbReference type="SUPFAM" id="SSF54695">
    <property type="entry name" value="POZ domain"/>
    <property type="match status" value="1"/>
</dbReference>
<dbReference type="InterPro" id="IPR011333">
    <property type="entry name" value="SKP1/BTB/POZ_sf"/>
</dbReference>
<evidence type="ECO:0000313" key="2">
    <source>
        <dbReference type="EMBL" id="KAJ8275396.1"/>
    </source>
</evidence>
<evidence type="ECO:0000259" key="1">
    <source>
        <dbReference type="PROSITE" id="PS50097"/>
    </source>
</evidence>
<dbReference type="Proteomes" id="UP001152803">
    <property type="component" value="Unassembled WGS sequence"/>
</dbReference>
<dbReference type="OrthoDB" id="45365at2759"/>
<dbReference type="PROSITE" id="PS50097">
    <property type="entry name" value="BTB"/>
    <property type="match status" value="1"/>
</dbReference>